<feature type="transmembrane region" description="Helical" evidence="9">
    <location>
        <begin position="86"/>
        <end position="104"/>
    </location>
</feature>
<reference evidence="10" key="1">
    <citation type="journal article" date="2021" name="PeerJ">
        <title>Extensive microbial diversity within the chicken gut microbiome revealed by metagenomics and culture.</title>
        <authorList>
            <person name="Gilroy R."/>
            <person name="Ravi A."/>
            <person name="Getino M."/>
            <person name="Pursley I."/>
            <person name="Horton D.L."/>
            <person name="Alikhan N.F."/>
            <person name="Baker D."/>
            <person name="Gharbi K."/>
            <person name="Hall N."/>
            <person name="Watson M."/>
            <person name="Adriaenssens E.M."/>
            <person name="Foster-Nyarko E."/>
            <person name="Jarju S."/>
            <person name="Secka A."/>
            <person name="Antonio M."/>
            <person name="Oren A."/>
            <person name="Chaudhuri R.R."/>
            <person name="La Ragione R."/>
            <person name="Hildebrand F."/>
            <person name="Pallen M.J."/>
        </authorList>
    </citation>
    <scope>NUCLEOTIDE SEQUENCE</scope>
    <source>
        <strain evidence="10">ChiSxjej5B17-1746</strain>
    </source>
</reference>
<keyword evidence="4 9" id="KW-1003">Cell membrane</keyword>
<dbReference type="HAMAP" id="MF_00024">
    <property type="entry name" value="CobD_CbiB"/>
    <property type="match status" value="1"/>
</dbReference>
<dbReference type="GO" id="GO:0048472">
    <property type="term" value="F:threonine-phosphate decarboxylase activity"/>
    <property type="evidence" value="ECO:0007669"/>
    <property type="project" value="InterPro"/>
</dbReference>
<keyword evidence="7 9" id="KW-1133">Transmembrane helix</keyword>
<dbReference type="GO" id="GO:0009236">
    <property type="term" value="P:cobalamin biosynthetic process"/>
    <property type="evidence" value="ECO:0007669"/>
    <property type="project" value="UniProtKB-UniRule"/>
</dbReference>
<comment type="caution">
    <text evidence="9">Lacks conserved residue(s) required for the propagation of feature annotation.</text>
</comment>
<evidence type="ECO:0000256" key="8">
    <source>
        <dbReference type="ARBA" id="ARBA00023136"/>
    </source>
</evidence>
<dbReference type="Proteomes" id="UP000824264">
    <property type="component" value="Unassembled WGS sequence"/>
</dbReference>
<dbReference type="PANTHER" id="PTHR34308:SF1">
    <property type="entry name" value="COBALAMIN BIOSYNTHESIS PROTEIN CBIB"/>
    <property type="match status" value="1"/>
</dbReference>
<protein>
    <recommendedName>
        <fullName evidence="9">Cobalamin biosynthesis protein CobD</fullName>
    </recommendedName>
</protein>
<dbReference type="GO" id="GO:0005886">
    <property type="term" value="C:plasma membrane"/>
    <property type="evidence" value="ECO:0007669"/>
    <property type="project" value="UniProtKB-SubCell"/>
</dbReference>
<evidence type="ECO:0000256" key="6">
    <source>
        <dbReference type="ARBA" id="ARBA00022692"/>
    </source>
</evidence>
<sequence>MNLAFLALLPAALLIDRLFGELPSRVHPVCMMGALASRIEALFRRGSNNALMSLSGTLACLLVVLPCAALAGGLAWAAQVYADPRAAWFVSAIIIWICVAPRSLDEHALRVAVPLAKGDLEGARKAVSMMVGRNPDRLDAHGVARACVESVGENLTDGILSTLFWAGIGLFFFGYPGAACLAVLHRSANVLDALWGKKNEKYIRFGTFAARLDDALNFVPARLSLPCIAFASRIIPNLRHNHILPVGWKYRAAHESPNSAWSEAAFAAALGLKLGGPAVYGDLCVDHPWLGDGTPDAKPAHIVLAVRLMWHSVIVFTLFEVFLIGMLSL</sequence>
<dbReference type="Pfam" id="PF03186">
    <property type="entry name" value="CobD_Cbib"/>
    <property type="match status" value="1"/>
</dbReference>
<evidence type="ECO:0000256" key="1">
    <source>
        <dbReference type="ARBA" id="ARBA00004651"/>
    </source>
</evidence>
<name>A0A9D1R040_9BACT</name>
<comment type="similarity">
    <text evidence="3 9">Belongs to the CobD/CbiB family.</text>
</comment>
<evidence type="ECO:0000313" key="10">
    <source>
        <dbReference type="EMBL" id="HIW79236.1"/>
    </source>
</evidence>
<accession>A0A9D1R040</accession>
<comment type="caution">
    <text evidence="10">The sequence shown here is derived from an EMBL/GenBank/DDBJ whole genome shotgun (WGS) entry which is preliminary data.</text>
</comment>
<evidence type="ECO:0000256" key="4">
    <source>
        <dbReference type="ARBA" id="ARBA00022475"/>
    </source>
</evidence>
<keyword evidence="5 9" id="KW-0169">Cobalamin biosynthesis</keyword>
<evidence type="ECO:0000256" key="9">
    <source>
        <dbReference type="HAMAP-Rule" id="MF_00024"/>
    </source>
</evidence>
<dbReference type="EMBL" id="DXGI01000334">
    <property type="protein sequence ID" value="HIW79236.1"/>
    <property type="molecule type" value="Genomic_DNA"/>
</dbReference>
<evidence type="ECO:0000256" key="2">
    <source>
        <dbReference type="ARBA" id="ARBA00004953"/>
    </source>
</evidence>
<reference evidence="10" key="2">
    <citation type="submission" date="2021-04" db="EMBL/GenBank/DDBJ databases">
        <authorList>
            <person name="Gilroy R."/>
        </authorList>
    </citation>
    <scope>NUCLEOTIDE SEQUENCE</scope>
    <source>
        <strain evidence="10">ChiSxjej5B17-1746</strain>
    </source>
</reference>
<proteinExistence type="inferred from homology"/>
<keyword evidence="6 9" id="KW-0812">Transmembrane</keyword>
<comment type="function">
    <text evidence="9">Converts cobyric acid to cobinamide by the addition of aminopropanol on the F carboxylic group.</text>
</comment>
<evidence type="ECO:0000256" key="5">
    <source>
        <dbReference type="ARBA" id="ARBA00022573"/>
    </source>
</evidence>
<evidence type="ECO:0000256" key="3">
    <source>
        <dbReference type="ARBA" id="ARBA00006263"/>
    </source>
</evidence>
<feature type="transmembrane region" description="Helical" evidence="9">
    <location>
        <begin position="308"/>
        <end position="327"/>
    </location>
</feature>
<dbReference type="PANTHER" id="PTHR34308">
    <property type="entry name" value="COBALAMIN BIOSYNTHESIS PROTEIN CBIB"/>
    <property type="match status" value="1"/>
</dbReference>
<dbReference type="NCBIfam" id="TIGR00380">
    <property type="entry name" value="cobal_cbiB"/>
    <property type="match status" value="1"/>
</dbReference>
<comment type="pathway">
    <text evidence="2 9">Cofactor biosynthesis; adenosylcobalamin biosynthesis.</text>
</comment>
<evidence type="ECO:0000313" key="11">
    <source>
        <dbReference type="Proteomes" id="UP000824264"/>
    </source>
</evidence>
<dbReference type="InterPro" id="IPR004485">
    <property type="entry name" value="Cobalamin_biosynth_CobD/CbiB"/>
</dbReference>
<gene>
    <name evidence="10" type="primary">cbiB</name>
    <name evidence="9" type="synonym">cobD</name>
    <name evidence="10" type="ORF">H9874_08845</name>
</gene>
<feature type="transmembrane region" description="Helical" evidence="9">
    <location>
        <begin position="163"/>
        <end position="184"/>
    </location>
</feature>
<dbReference type="GO" id="GO:0015420">
    <property type="term" value="F:ABC-type vitamin B12 transporter activity"/>
    <property type="evidence" value="ECO:0007669"/>
    <property type="project" value="UniProtKB-UniRule"/>
</dbReference>
<keyword evidence="8 9" id="KW-0472">Membrane</keyword>
<feature type="transmembrane region" description="Helical" evidence="9">
    <location>
        <begin position="50"/>
        <end position="74"/>
    </location>
</feature>
<organism evidence="10 11">
    <name type="scientific">Candidatus Bilophila faecipullorum</name>
    <dbReference type="NCBI Taxonomy" id="2838482"/>
    <lineage>
        <taxon>Bacteria</taxon>
        <taxon>Pseudomonadati</taxon>
        <taxon>Thermodesulfobacteriota</taxon>
        <taxon>Desulfovibrionia</taxon>
        <taxon>Desulfovibrionales</taxon>
        <taxon>Desulfovibrionaceae</taxon>
        <taxon>Bilophila</taxon>
    </lineage>
</organism>
<evidence type="ECO:0000256" key="7">
    <source>
        <dbReference type="ARBA" id="ARBA00022989"/>
    </source>
</evidence>
<comment type="subcellular location">
    <subcellularLocation>
        <location evidence="1 9">Cell membrane</location>
        <topology evidence="1 9">Multi-pass membrane protein</topology>
    </subcellularLocation>
</comment>
<dbReference type="AlphaFoldDB" id="A0A9D1R040"/>